<evidence type="ECO:0000259" key="8">
    <source>
        <dbReference type="SMART" id="SM00864"/>
    </source>
</evidence>
<name>A0A7X8SH52_9BACT</name>
<dbReference type="InterPro" id="IPR036525">
    <property type="entry name" value="Tubulin/FtsZ_GTPase_sf"/>
</dbReference>
<keyword evidence="4" id="KW-0963">Cytoplasm</keyword>
<comment type="subunit">
    <text evidence="4">Homodimer. Polymerizes to form a dynamic ring structure in a strictly GTP-dependent manner. Interacts directly with several other division proteins.</text>
</comment>
<dbReference type="AlphaFoldDB" id="A0A7X8SH52"/>
<feature type="region of interest" description="Disordered" evidence="7">
    <location>
        <begin position="328"/>
        <end position="483"/>
    </location>
</feature>
<dbReference type="InterPro" id="IPR018316">
    <property type="entry name" value="Tubulin/FtsZ_2-layer-sand-dom"/>
</dbReference>
<dbReference type="SUPFAM" id="SSF52490">
    <property type="entry name" value="Tubulin nucleotide-binding domain-like"/>
    <property type="match status" value="1"/>
</dbReference>
<accession>A0A7X8SH52</accession>
<keyword evidence="11" id="KW-1185">Reference proteome</keyword>
<feature type="binding site" evidence="4">
    <location>
        <position position="146"/>
    </location>
    <ligand>
        <name>GTP</name>
        <dbReference type="ChEBI" id="CHEBI:37565"/>
    </ligand>
</feature>
<feature type="compositionally biased region" description="Basic and acidic residues" evidence="7">
    <location>
        <begin position="442"/>
        <end position="460"/>
    </location>
</feature>
<dbReference type="InterPro" id="IPR008280">
    <property type="entry name" value="Tub_FtsZ_C"/>
</dbReference>
<proteinExistence type="inferred from homology"/>
<evidence type="ECO:0000313" key="11">
    <source>
        <dbReference type="Proteomes" id="UP000585050"/>
    </source>
</evidence>
<feature type="binding site" evidence="4">
    <location>
        <begin position="27"/>
        <end position="31"/>
    </location>
    <ligand>
        <name>GTP</name>
        <dbReference type="ChEBI" id="CHEBI:37565"/>
    </ligand>
</feature>
<feature type="compositionally biased region" description="Polar residues" evidence="7">
    <location>
        <begin position="344"/>
        <end position="356"/>
    </location>
</feature>
<dbReference type="InterPro" id="IPR045061">
    <property type="entry name" value="FtsZ/CetZ"/>
</dbReference>
<sequence length="483" mass="52147">MTETSYEFDMSSNSAANKIIKVVGVGGGGGNAVRHMYELGIHDVDFFIANTDKQALESSPVPNKVQLGLELTSGLGAGAKPEIGRESALETKDDIKQFLSNGTKMVFITAGMGGGTGTGAAPVIAEIARSLNILTVGIVTMPFRFEGKPKERRALQGIEELKEHCDTVLVILNEKLKEVYGRSSMREAFSQADNVLARAAKSIAEIITVDAYINVDFEDVNTVMRDAGTAVMGSSIESGEDRAIRATEAAIASPLLNNTDITNAKYILLSLVVSDYDNLDMSELEQVTSYIQDRAGEEAEVIFGVAKDESLGDAISVTVIATGFEEDKDKSPSDFFNKGESGLGNKTSRISTSIPTKTPEPISTKEETTPVVEEKSTESVEETPVAETSAAPQVEEKVEAKPQKTVYSLNDEYEASSAASISNDDNVEETATPTSQNLSSYKKFDSMKEISNDELKDLRDIPAYLRRGVKLNPTKNNEEDTEE</sequence>
<keyword evidence="3 4" id="KW-0342">GTP-binding</keyword>
<feature type="domain" description="Tubulin/FtsZ 2-layer sandwich" evidence="9">
    <location>
        <begin position="213"/>
        <end position="333"/>
    </location>
</feature>
<dbReference type="CDD" id="cd02201">
    <property type="entry name" value="FtsZ_type1"/>
    <property type="match status" value="1"/>
</dbReference>
<feature type="binding site" evidence="4">
    <location>
        <begin position="115"/>
        <end position="117"/>
    </location>
    <ligand>
        <name>GTP</name>
        <dbReference type="ChEBI" id="CHEBI:37565"/>
    </ligand>
</feature>
<evidence type="ECO:0000256" key="1">
    <source>
        <dbReference type="ARBA" id="ARBA00009690"/>
    </source>
</evidence>
<dbReference type="PROSITE" id="PS01135">
    <property type="entry name" value="FTSZ_2"/>
    <property type="match status" value="1"/>
</dbReference>
<reference evidence="10 11" key="1">
    <citation type="submission" date="2020-04" db="EMBL/GenBank/DDBJ databases">
        <title>Flammeovirga sp. SR4, a novel species isolated from seawater.</title>
        <authorList>
            <person name="Wang X."/>
        </authorList>
    </citation>
    <scope>NUCLEOTIDE SEQUENCE [LARGE SCALE GENOMIC DNA]</scope>
    <source>
        <strain evidence="10 11">SR4</strain>
    </source>
</reference>
<dbReference type="PANTHER" id="PTHR30314:SF3">
    <property type="entry name" value="MITOCHONDRIAL DIVISION PROTEIN FSZA"/>
    <property type="match status" value="1"/>
</dbReference>
<dbReference type="RefSeq" id="WP_168880767.1">
    <property type="nucleotide sequence ID" value="NZ_JABAIL010000001.1"/>
</dbReference>
<dbReference type="Gene3D" id="3.40.50.1440">
    <property type="entry name" value="Tubulin/FtsZ, GTPase domain"/>
    <property type="match status" value="1"/>
</dbReference>
<evidence type="ECO:0000256" key="5">
    <source>
        <dbReference type="NCBIfam" id="TIGR00065"/>
    </source>
</evidence>
<dbReference type="Proteomes" id="UP000585050">
    <property type="component" value="Unassembled WGS sequence"/>
</dbReference>
<dbReference type="NCBIfam" id="TIGR00065">
    <property type="entry name" value="ftsZ"/>
    <property type="match status" value="1"/>
</dbReference>
<dbReference type="GO" id="GO:0000917">
    <property type="term" value="P:division septum assembly"/>
    <property type="evidence" value="ECO:0007669"/>
    <property type="project" value="UniProtKB-KW"/>
</dbReference>
<feature type="binding site" evidence="4">
    <location>
        <position position="150"/>
    </location>
    <ligand>
        <name>GTP</name>
        <dbReference type="ChEBI" id="CHEBI:37565"/>
    </ligand>
</feature>
<keyword evidence="4 6" id="KW-0131">Cell cycle</keyword>
<dbReference type="HAMAP" id="MF_00909">
    <property type="entry name" value="FtsZ"/>
    <property type="match status" value="1"/>
</dbReference>
<evidence type="ECO:0000256" key="6">
    <source>
        <dbReference type="RuleBase" id="RU000631"/>
    </source>
</evidence>
<evidence type="ECO:0000256" key="3">
    <source>
        <dbReference type="ARBA" id="ARBA00023134"/>
    </source>
</evidence>
<dbReference type="GO" id="GO:0005525">
    <property type="term" value="F:GTP binding"/>
    <property type="evidence" value="ECO:0007669"/>
    <property type="project" value="UniProtKB-UniRule"/>
</dbReference>
<dbReference type="PRINTS" id="PR00423">
    <property type="entry name" value="CELLDVISFTSZ"/>
</dbReference>
<dbReference type="InterPro" id="IPR037103">
    <property type="entry name" value="Tubulin/FtsZ-like_C"/>
</dbReference>
<evidence type="ECO:0000313" key="10">
    <source>
        <dbReference type="EMBL" id="NLR90089.1"/>
    </source>
</evidence>
<dbReference type="InterPro" id="IPR024757">
    <property type="entry name" value="FtsZ_C"/>
</dbReference>
<comment type="similarity">
    <text evidence="1 4 6">Belongs to the FtsZ family.</text>
</comment>
<dbReference type="Pfam" id="PF12327">
    <property type="entry name" value="FtsZ_C"/>
    <property type="match status" value="1"/>
</dbReference>
<keyword evidence="4 6" id="KW-0132">Cell division</keyword>
<gene>
    <name evidence="4 10" type="primary">ftsZ</name>
    <name evidence="10" type="ORF">HGP29_02680</name>
</gene>
<dbReference type="EMBL" id="JABAIL010000001">
    <property type="protein sequence ID" value="NLR90089.1"/>
    <property type="molecule type" value="Genomic_DNA"/>
</dbReference>
<dbReference type="SMART" id="SM00864">
    <property type="entry name" value="Tubulin"/>
    <property type="match status" value="1"/>
</dbReference>
<evidence type="ECO:0000259" key="9">
    <source>
        <dbReference type="SMART" id="SM00865"/>
    </source>
</evidence>
<dbReference type="InterPro" id="IPR000158">
    <property type="entry name" value="Cell_div_FtsZ"/>
</dbReference>
<keyword evidence="2 4" id="KW-0547">Nucleotide-binding</keyword>
<feature type="compositionally biased region" description="Polar residues" evidence="7">
    <location>
        <begin position="421"/>
        <end position="440"/>
    </location>
</feature>
<comment type="subcellular location">
    <subcellularLocation>
        <location evidence="4">Cytoplasm</location>
    </subcellularLocation>
    <text evidence="4">Assembles at midcell at the inner surface of the cytoplasmic membrane.</text>
</comment>
<feature type="binding site" evidence="4">
    <location>
        <position position="193"/>
    </location>
    <ligand>
        <name>GTP</name>
        <dbReference type="ChEBI" id="CHEBI:37565"/>
    </ligand>
</feature>
<dbReference type="InterPro" id="IPR020805">
    <property type="entry name" value="Cell_div_FtsZ_CS"/>
</dbReference>
<dbReference type="Gene3D" id="3.30.1330.20">
    <property type="entry name" value="Tubulin/FtsZ, C-terminal domain"/>
    <property type="match status" value="1"/>
</dbReference>
<evidence type="ECO:0000256" key="7">
    <source>
        <dbReference type="SAM" id="MobiDB-lite"/>
    </source>
</evidence>
<protein>
    <recommendedName>
        <fullName evidence="4 5">Cell division protein FtsZ</fullName>
    </recommendedName>
</protein>
<comment type="function">
    <text evidence="4 6">Essential cell division protein that forms a contractile ring structure (Z ring) at the future cell division site. The regulation of the ring assembly controls the timing and the location of cell division. One of the functions of the FtsZ ring is to recruit other cell division proteins to the septum to produce a new cell wall between the dividing cells. Binds GTP and shows GTPase activity.</text>
</comment>
<evidence type="ECO:0000256" key="4">
    <source>
        <dbReference type="HAMAP-Rule" id="MF_00909"/>
    </source>
</evidence>
<evidence type="ECO:0000256" key="2">
    <source>
        <dbReference type="ARBA" id="ARBA00022741"/>
    </source>
</evidence>
<comment type="caution">
    <text evidence="10">The sequence shown here is derived from an EMBL/GenBank/DDBJ whole genome shotgun (WGS) entry which is preliminary data.</text>
</comment>
<dbReference type="PROSITE" id="PS01134">
    <property type="entry name" value="FTSZ_1"/>
    <property type="match status" value="1"/>
</dbReference>
<dbReference type="Pfam" id="PF00091">
    <property type="entry name" value="Tubulin"/>
    <property type="match status" value="1"/>
</dbReference>
<organism evidence="10 11">
    <name type="scientific">Flammeovirga agarivorans</name>
    <dbReference type="NCBI Taxonomy" id="2726742"/>
    <lineage>
        <taxon>Bacteria</taxon>
        <taxon>Pseudomonadati</taxon>
        <taxon>Bacteroidota</taxon>
        <taxon>Cytophagia</taxon>
        <taxon>Cytophagales</taxon>
        <taxon>Flammeovirgaceae</taxon>
        <taxon>Flammeovirga</taxon>
    </lineage>
</organism>
<dbReference type="SUPFAM" id="SSF55307">
    <property type="entry name" value="Tubulin C-terminal domain-like"/>
    <property type="match status" value="1"/>
</dbReference>
<feature type="domain" description="Tubulin/FtsZ GTPase" evidence="8">
    <location>
        <begin position="19"/>
        <end position="211"/>
    </location>
</feature>
<dbReference type="GO" id="GO:0051258">
    <property type="term" value="P:protein polymerization"/>
    <property type="evidence" value="ECO:0007669"/>
    <property type="project" value="UniProtKB-UniRule"/>
</dbReference>
<dbReference type="GO" id="GO:0043093">
    <property type="term" value="P:FtsZ-dependent cytokinesis"/>
    <property type="evidence" value="ECO:0007669"/>
    <property type="project" value="UniProtKB-UniRule"/>
</dbReference>
<dbReference type="GO" id="GO:0003924">
    <property type="term" value="F:GTPase activity"/>
    <property type="evidence" value="ECO:0007669"/>
    <property type="project" value="UniProtKB-UniRule"/>
</dbReference>
<dbReference type="SMART" id="SM00865">
    <property type="entry name" value="Tubulin_C"/>
    <property type="match status" value="1"/>
</dbReference>
<feature type="compositionally biased region" description="Basic and acidic residues" evidence="7">
    <location>
        <begin position="363"/>
        <end position="378"/>
    </location>
</feature>
<dbReference type="InterPro" id="IPR003008">
    <property type="entry name" value="Tubulin_FtsZ_GTPase"/>
</dbReference>
<dbReference type="PANTHER" id="PTHR30314">
    <property type="entry name" value="CELL DIVISION PROTEIN FTSZ-RELATED"/>
    <property type="match status" value="1"/>
</dbReference>
<dbReference type="GO" id="GO:0005737">
    <property type="term" value="C:cytoplasm"/>
    <property type="evidence" value="ECO:0007669"/>
    <property type="project" value="UniProtKB-SubCell"/>
</dbReference>
<dbReference type="FunFam" id="3.40.50.1440:FF:000001">
    <property type="entry name" value="Cell division protein FtsZ"/>
    <property type="match status" value="1"/>
</dbReference>
<keyword evidence="4 6" id="KW-0717">Septation</keyword>
<dbReference type="GO" id="GO:0032153">
    <property type="term" value="C:cell division site"/>
    <property type="evidence" value="ECO:0007669"/>
    <property type="project" value="UniProtKB-UniRule"/>
</dbReference>